<protein>
    <submittedName>
        <fullName evidence="3">Uncharacterized protein</fullName>
    </submittedName>
</protein>
<dbReference type="EMBL" id="JAMYWD010000005">
    <property type="protein sequence ID" value="KAJ4971500.1"/>
    <property type="molecule type" value="Genomic_DNA"/>
</dbReference>
<comment type="caution">
    <text evidence="3">The sequence shown here is derived from an EMBL/GenBank/DDBJ whole genome shotgun (WGS) entry which is preliminary data.</text>
</comment>
<evidence type="ECO:0000313" key="3">
    <source>
        <dbReference type="EMBL" id="KAJ4971500.1"/>
    </source>
</evidence>
<proteinExistence type="predicted"/>
<dbReference type="AlphaFoldDB" id="A0A9Q0QTH5"/>
<keyword evidence="1" id="KW-0175">Coiled coil</keyword>
<dbReference type="OrthoDB" id="1939750at2759"/>
<sequence>MWRCLEMHGRTGLIEPAGQRLSVSETTEEVTEEKMQVGDDAEKKWREKNVEGDDGSRTIECLRGRLLAERTSSRAAKEEAELMRSKLIELERQLKAEIEAKNRTEKKLKFLTKKLESLKFAPVSDQLSSSETSSGLKNPEERKPDLELAGSIEGNSQDEPRERKETSTSADPSHDDSVTGDSNASQMQWSEGSTGSEIAAPEAQSSKELVVTDDFGLRESESGESDPAEEVDNSLAIVPVSTPTSPKHSGEPQIINSDGVRDVLAALRHAREKLHSYIGTRDGNHGFHCRSGELCSRV</sequence>
<organism evidence="3 4">
    <name type="scientific">Protea cynaroides</name>
    <dbReference type="NCBI Taxonomy" id="273540"/>
    <lineage>
        <taxon>Eukaryota</taxon>
        <taxon>Viridiplantae</taxon>
        <taxon>Streptophyta</taxon>
        <taxon>Embryophyta</taxon>
        <taxon>Tracheophyta</taxon>
        <taxon>Spermatophyta</taxon>
        <taxon>Magnoliopsida</taxon>
        <taxon>Proteales</taxon>
        <taxon>Proteaceae</taxon>
        <taxon>Protea</taxon>
    </lineage>
</organism>
<keyword evidence="4" id="KW-1185">Reference proteome</keyword>
<feature type="coiled-coil region" evidence="1">
    <location>
        <begin position="73"/>
        <end position="121"/>
    </location>
</feature>
<dbReference type="Proteomes" id="UP001141806">
    <property type="component" value="Unassembled WGS sequence"/>
</dbReference>
<feature type="compositionally biased region" description="Acidic residues" evidence="2">
    <location>
        <begin position="222"/>
        <end position="232"/>
    </location>
</feature>
<gene>
    <name evidence="3" type="ORF">NE237_004599</name>
</gene>
<reference evidence="3" key="1">
    <citation type="journal article" date="2023" name="Plant J.">
        <title>The genome of the king protea, Protea cynaroides.</title>
        <authorList>
            <person name="Chang J."/>
            <person name="Duong T.A."/>
            <person name="Schoeman C."/>
            <person name="Ma X."/>
            <person name="Roodt D."/>
            <person name="Barker N."/>
            <person name="Li Z."/>
            <person name="Van de Peer Y."/>
            <person name="Mizrachi E."/>
        </authorList>
    </citation>
    <scope>NUCLEOTIDE SEQUENCE</scope>
    <source>
        <tissue evidence="3">Young leaves</tissue>
    </source>
</reference>
<evidence type="ECO:0000313" key="4">
    <source>
        <dbReference type="Proteomes" id="UP001141806"/>
    </source>
</evidence>
<evidence type="ECO:0000256" key="2">
    <source>
        <dbReference type="SAM" id="MobiDB-lite"/>
    </source>
</evidence>
<accession>A0A9Q0QTH5</accession>
<dbReference type="PANTHER" id="PTHR33701">
    <property type="entry name" value="TRANSMEMBRANE PROTEIN"/>
    <property type="match status" value="1"/>
</dbReference>
<dbReference type="PANTHER" id="PTHR33701:SF2">
    <property type="entry name" value="TRANSMEMBRANE PROTEIN"/>
    <property type="match status" value="1"/>
</dbReference>
<name>A0A9Q0QTH5_9MAGN</name>
<feature type="region of interest" description="Disordered" evidence="2">
    <location>
        <begin position="122"/>
        <end position="255"/>
    </location>
</feature>
<evidence type="ECO:0000256" key="1">
    <source>
        <dbReference type="SAM" id="Coils"/>
    </source>
</evidence>
<feature type="compositionally biased region" description="Polar residues" evidence="2">
    <location>
        <begin position="125"/>
        <end position="136"/>
    </location>
</feature>
<feature type="compositionally biased region" description="Polar residues" evidence="2">
    <location>
        <begin position="179"/>
        <end position="196"/>
    </location>
</feature>
<feature type="compositionally biased region" description="Basic and acidic residues" evidence="2">
    <location>
        <begin position="158"/>
        <end position="177"/>
    </location>
</feature>